<sequence length="90" mass="10103">MKNHKVAILIFANSAEKEMVSKPLSSTSGLFEALNLQTINIAKKTGLPYFHLGENNKLEQILANVLQTPFNLFTTKDIRPLLLLGMIRHI</sequence>
<name>A0A090WUV5_9FLAO</name>
<dbReference type="EMBL" id="BBNU01000012">
    <property type="protein sequence ID" value="GAL80910.1"/>
    <property type="molecule type" value="Genomic_DNA"/>
</dbReference>
<reference evidence="1 2" key="1">
    <citation type="journal article" date="2014" name="Genome Announc.">
        <title>Draft Genome Sequences of Marine Flavobacterium Algibacter lectus Strains SS8 and NR4.</title>
        <authorList>
            <person name="Takatani N."/>
            <person name="Nakanishi M."/>
            <person name="Meirelles P."/>
            <person name="Mino S."/>
            <person name="Suda W."/>
            <person name="Oshima K."/>
            <person name="Hattori M."/>
            <person name="Ohkuma M."/>
            <person name="Hosokawa M."/>
            <person name="Miyashita K."/>
            <person name="Thompson F.L."/>
            <person name="Niwa A."/>
            <person name="Sawabe T."/>
            <person name="Sawabe T."/>
        </authorList>
    </citation>
    <scope>NUCLEOTIDE SEQUENCE [LARGE SCALE GENOMIC DNA]</scope>
    <source>
        <strain evidence="2">JCM19274</strain>
    </source>
</reference>
<comment type="caution">
    <text evidence="1">The sequence shown here is derived from an EMBL/GenBank/DDBJ whole genome shotgun (WGS) entry which is preliminary data.</text>
</comment>
<dbReference type="GO" id="GO:0016740">
    <property type="term" value="F:transferase activity"/>
    <property type="evidence" value="ECO:0007669"/>
    <property type="project" value="UniProtKB-KW"/>
</dbReference>
<organism evidence="1 2">
    <name type="scientific">Algibacter lectus</name>
    <dbReference type="NCBI Taxonomy" id="221126"/>
    <lineage>
        <taxon>Bacteria</taxon>
        <taxon>Pseudomonadati</taxon>
        <taxon>Bacteroidota</taxon>
        <taxon>Flavobacteriia</taxon>
        <taxon>Flavobacteriales</taxon>
        <taxon>Flavobacteriaceae</taxon>
        <taxon>Algibacter</taxon>
    </lineage>
</organism>
<dbReference type="AlphaFoldDB" id="A0A090WUV5"/>
<accession>A0A090WUV5</accession>
<dbReference type="RefSeq" id="WP_042499235.1">
    <property type="nucleotide sequence ID" value="NZ_BBNU01000012.1"/>
</dbReference>
<keyword evidence="1" id="KW-0808">Transferase</keyword>
<proteinExistence type="predicted"/>
<evidence type="ECO:0000313" key="2">
    <source>
        <dbReference type="Proteomes" id="UP000029643"/>
    </source>
</evidence>
<dbReference type="Proteomes" id="UP000029643">
    <property type="component" value="Unassembled WGS sequence"/>
</dbReference>
<evidence type="ECO:0000313" key="1">
    <source>
        <dbReference type="EMBL" id="GAL80910.1"/>
    </source>
</evidence>
<protein>
    <submittedName>
        <fullName evidence="1">Glycosyltransferase</fullName>
    </submittedName>
</protein>
<gene>
    <name evidence="1" type="ORF">JCM19274_1536</name>
</gene>